<gene>
    <name evidence="2" type="ORF">E3O49_08100</name>
</gene>
<evidence type="ECO:0000313" key="2">
    <source>
        <dbReference type="EMBL" id="TFC47509.1"/>
    </source>
</evidence>
<accession>A0AAQ2C6H8</accession>
<feature type="signal peptide" evidence="1">
    <location>
        <begin position="1"/>
        <end position="19"/>
    </location>
</feature>
<name>A0AAQ2C6H8_9MICO</name>
<protein>
    <recommendedName>
        <fullName evidence="4">Secreted protein</fullName>
    </recommendedName>
</protein>
<organism evidence="2 3">
    <name type="scientific">Cryobacterium shii</name>
    <dbReference type="NCBI Taxonomy" id="1259235"/>
    <lineage>
        <taxon>Bacteria</taxon>
        <taxon>Bacillati</taxon>
        <taxon>Actinomycetota</taxon>
        <taxon>Actinomycetes</taxon>
        <taxon>Micrococcales</taxon>
        <taxon>Microbacteriaceae</taxon>
        <taxon>Cryobacterium</taxon>
    </lineage>
</organism>
<evidence type="ECO:0000313" key="3">
    <source>
        <dbReference type="Proteomes" id="UP000297403"/>
    </source>
</evidence>
<reference evidence="2 3" key="1">
    <citation type="submission" date="2019-03" db="EMBL/GenBank/DDBJ databases">
        <title>Genomics of glacier-inhabiting Cryobacterium strains.</title>
        <authorList>
            <person name="Liu Q."/>
            <person name="Xin Y.-H."/>
        </authorList>
    </citation>
    <scope>NUCLEOTIDE SEQUENCE [LARGE SCALE GENOMIC DNA]</scope>
    <source>
        <strain evidence="3">TMT1-22</strain>
    </source>
</reference>
<dbReference type="Proteomes" id="UP000297403">
    <property type="component" value="Unassembled WGS sequence"/>
</dbReference>
<sequence>MIRTRVRLLAILALSTSMAGCSIDGGDDCLAVAWASKVSVELTGDTGDVKTIELLCDGSPCQDGTVERLKGLENPNEPTPVPTADVTDANVTQVDGDTWTTSFMLDVPDRATVRAIASNGEVLAERDVIFEWKRVGGSELCGGPMEAEPITLDIRP</sequence>
<dbReference type="EMBL" id="SOFY01000040">
    <property type="protein sequence ID" value="TFC47509.1"/>
    <property type="molecule type" value="Genomic_DNA"/>
</dbReference>
<evidence type="ECO:0008006" key="4">
    <source>
        <dbReference type="Google" id="ProtNLM"/>
    </source>
</evidence>
<comment type="caution">
    <text evidence="2">The sequence shown here is derived from an EMBL/GenBank/DDBJ whole genome shotgun (WGS) entry which is preliminary data.</text>
</comment>
<dbReference type="PROSITE" id="PS51257">
    <property type="entry name" value="PROKAR_LIPOPROTEIN"/>
    <property type="match status" value="1"/>
</dbReference>
<evidence type="ECO:0000256" key="1">
    <source>
        <dbReference type="SAM" id="SignalP"/>
    </source>
</evidence>
<proteinExistence type="predicted"/>
<dbReference type="AlphaFoldDB" id="A0AAQ2C6H8"/>
<feature type="chain" id="PRO_5042985272" description="Secreted protein" evidence="1">
    <location>
        <begin position="20"/>
        <end position="156"/>
    </location>
</feature>
<dbReference type="RefSeq" id="WP_134365053.1">
    <property type="nucleotide sequence ID" value="NZ_SOFY01000040.1"/>
</dbReference>
<keyword evidence="3" id="KW-1185">Reference proteome</keyword>
<keyword evidence="1" id="KW-0732">Signal</keyword>